<dbReference type="InterPro" id="IPR006094">
    <property type="entry name" value="Oxid_FAD_bind_N"/>
</dbReference>
<dbReference type="Gene3D" id="3.30.465.10">
    <property type="match status" value="1"/>
</dbReference>
<evidence type="ECO:0000313" key="4">
    <source>
        <dbReference type="EMBL" id="MBN6102972.1"/>
    </source>
</evidence>
<evidence type="ECO:0000256" key="2">
    <source>
        <dbReference type="ARBA" id="ARBA00022827"/>
    </source>
</evidence>
<dbReference type="InterPro" id="IPR016171">
    <property type="entry name" value="Vanillyl_alc_oxidase_C-sub2"/>
</dbReference>
<dbReference type="Gene3D" id="1.10.45.10">
    <property type="entry name" value="Vanillyl-alcohol Oxidase, Chain A, domain 4"/>
    <property type="match status" value="1"/>
</dbReference>
<accession>A0ABS3B327</accession>
<dbReference type="SUPFAM" id="SSF56176">
    <property type="entry name" value="FAD-binding/transporter-associated domain-like"/>
    <property type="match status" value="1"/>
</dbReference>
<dbReference type="PANTHER" id="PTHR43762">
    <property type="entry name" value="L-GULONOLACTONE OXIDASE"/>
    <property type="match status" value="1"/>
</dbReference>
<feature type="domain" description="FAD-binding PCMH-type" evidence="3">
    <location>
        <begin position="44"/>
        <end position="213"/>
    </location>
</feature>
<dbReference type="InterPro" id="IPR036318">
    <property type="entry name" value="FAD-bd_PCMH-like_sf"/>
</dbReference>
<dbReference type="RefSeq" id="WP_206229904.1">
    <property type="nucleotide sequence ID" value="NZ_JAFIWB010000012.1"/>
</dbReference>
<dbReference type="InterPro" id="IPR016169">
    <property type="entry name" value="FAD-bd_PCMH_sub2"/>
</dbReference>
<proteinExistence type="predicted"/>
<evidence type="ECO:0000313" key="5">
    <source>
        <dbReference type="Proteomes" id="UP000695802"/>
    </source>
</evidence>
<comment type="caution">
    <text evidence="4">The sequence shown here is derived from an EMBL/GenBank/DDBJ whole genome shotgun (WGS) entry which is preliminary data.</text>
</comment>
<keyword evidence="2" id="KW-0274">FAD</keyword>
<sequence length="477" mass="52594">MDEHIDKQRRAVTAALLGAGAALALPGCARETSAAAQVTDIAGIDRTAVARIATPRSVAEVAALLRGSRGAVSIGGARYSMGGQIGAAGSLHLDLRDLVGLVRLDPAAQRIRVRSGMRWRDVQDLIDPHDLAVAVMQSYSNFSVGGSVAVNCHGRYLHAGPIAHTVQALQLVDAQGEVHELDREHDAELFSAAIGGYGGLGVVTEVEVSLARNDMLERHAQRVALADYPAFFAERIAADPRAVMHNADLMPPHFDRPLAVTWLRSDAAPTDTRRLVPRGQDYAREQNLIWAASELPLGESLRERYQTEPLLHTPAVMRRNCQASLDARSLEPRTRRMSTYLLQEYFLPLPAFAAFARAMGAILRRHEVNALNVSIRHSPADTVSLLRWAPQPVFSFVLYYKQRSGAAPDRAAAVWTRQLIDAALAHGGRYYLPYRLHATPHQFAAAYPEAEAFARIKRRIDPQQRFRNRLWDKYLPA</sequence>
<dbReference type="InterPro" id="IPR016166">
    <property type="entry name" value="FAD-bd_PCMH"/>
</dbReference>
<dbReference type="InterPro" id="IPR010031">
    <property type="entry name" value="FAD_lactone_oxidase-like"/>
</dbReference>
<gene>
    <name evidence="4" type="ORF">JR064_12405</name>
</gene>
<reference evidence="4 5" key="1">
    <citation type="submission" date="2021-02" db="EMBL/GenBank/DDBJ databases">
        <title>Taxonomically Unique Crown Gall-Associated Xanthomonas Stains Have Deficiency in Virulence Repertories.</title>
        <authorList>
            <person name="Mafakheri H."/>
            <person name="Taghavi S.M."/>
            <person name="Dimkic I."/>
            <person name="Nemanja K."/>
            <person name="Osdaghi E."/>
        </authorList>
    </citation>
    <scope>NUCLEOTIDE SEQUENCE [LARGE SCALE GENOMIC DNA]</scope>
    <source>
        <strain evidence="4 5">FX4</strain>
    </source>
</reference>
<dbReference type="PROSITE" id="PS51318">
    <property type="entry name" value="TAT"/>
    <property type="match status" value="1"/>
</dbReference>
<evidence type="ECO:0000259" key="3">
    <source>
        <dbReference type="PROSITE" id="PS51387"/>
    </source>
</evidence>
<dbReference type="Pfam" id="PF01565">
    <property type="entry name" value="FAD_binding_4"/>
    <property type="match status" value="1"/>
</dbReference>
<keyword evidence="1" id="KW-0285">Flavoprotein</keyword>
<evidence type="ECO:0000256" key="1">
    <source>
        <dbReference type="ARBA" id="ARBA00022630"/>
    </source>
</evidence>
<dbReference type="SUPFAM" id="SSF55103">
    <property type="entry name" value="FAD-linked oxidases, C-terminal domain"/>
    <property type="match status" value="1"/>
</dbReference>
<dbReference type="InterPro" id="IPR016164">
    <property type="entry name" value="FAD-linked_Oxase-like_C"/>
</dbReference>
<organism evidence="4 5">
    <name type="scientific">Xanthomonas bonasiae</name>
    <dbReference type="NCBI Taxonomy" id="2810351"/>
    <lineage>
        <taxon>Bacteria</taxon>
        <taxon>Pseudomonadati</taxon>
        <taxon>Pseudomonadota</taxon>
        <taxon>Gammaproteobacteria</taxon>
        <taxon>Lysobacterales</taxon>
        <taxon>Lysobacteraceae</taxon>
        <taxon>Xanthomonas</taxon>
    </lineage>
</organism>
<dbReference type="EMBL" id="JAFIWB010000012">
    <property type="protein sequence ID" value="MBN6102972.1"/>
    <property type="molecule type" value="Genomic_DNA"/>
</dbReference>
<name>A0ABS3B327_9XANT</name>
<dbReference type="PANTHER" id="PTHR43762:SF1">
    <property type="entry name" value="D-ARABINONO-1,4-LACTONE OXIDASE"/>
    <property type="match status" value="1"/>
</dbReference>
<dbReference type="PROSITE" id="PS51387">
    <property type="entry name" value="FAD_PCMH"/>
    <property type="match status" value="1"/>
</dbReference>
<keyword evidence="5" id="KW-1185">Reference proteome</keyword>
<protein>
    <submittedName>
        <fullName evidence="4">FAD-binding oxidoreductase</fullName>
    </submittedName>
</protein>
<dbReference type="InterPro" id="IPR006311">
    <property type="entry name" value="TAT_signal"/>
</dbReference>
<dbReference type="Proteomes" id="UP000695802">
    <property type="component" value="Unassembled WGS sequence"/>
</dbReference>